<comment type="subcellular location">
    <subcellularLocation>
        <location evidence="1 10">Periplasm</location>
    </subcellularLocation>
</comment>
<dbReference type="Pfam" id="PF03548">
    <property type="entry name" value="LolA"/>
    <property type="match status" value="1"/>
</dbReference>
<evidence type="ECO:0000256" key="3">
    <source>
        <dbReference type="ARBA" id="ARBA00011245"/>
    </source>
</evidence>
<evidence type="ECO:0000256" key="11">
    <source>
        <dbReference type="SAM" id="MobiDB-lite"/>
    </source>
</evidence>
<evidence type="ECO:0000256" key="4">
    <source>
        <dbReference type="ARBA" id="ARBA00014035"/>
    </source>
</evidence>
<evidence type="ECO:0000256" key="7">
    <source>
        <dbReference type="ARBA" id="ARBA00022764"/>
    </source>
</evidence>
<evidence type="ECO:0000256" key="8">
    <source>
        <dbReference type="ARBA" id="ARBA00022927"/>
    </source>
</evidence>
<organism evidence="12">
    <name type="scientific">Candidatus Kentrum sp. DK</name>
    <dbReference type="NCBI Taxonomy" id="2126562"/>
    <lineage>
        <taxon>Bacteria</taxon>
        <taxon>Pseudomonadati</taxon>
        <taxon>Pseudomonadota</taxon>
        <taxon>Gammaproteobacteria</taxon>
        <taxon>Candidatus Kentrum</taxon>
    </lineage>
</organism>
<keyword evidence="7 10" id="KW-0574">Periplasm</keyword>
<keyword evidence="12" id="KW-0449">Lipoprotein</keyword>
<keyword evidence="9 10" id="KW-0143">Chaperone</keyword>
<accession>A0A450RX83</accession>
<keyword evidence="8 10" id="KW-0653">Protein transport</keyword>
<evidence type="ECO:0000256" key="5">
    <source>
        <dbReference type="ARBA" id="ARBA00022448"/>
    </source>
</evidence>
<comment type="similarity">
    <text evidence="2 10">Belongs to the LolA family.</text>
</comment>
<evidence type="ECO:0000256" key="6">
    <source>
        <dbReference type="ARBA" id="ARBA00022729"/>
    </source>
</evidence>
<dbReference type="InterPro" id="IPR018323">
    <property type="entry name" value="OM_lipoprot_carrier_LolA_Pbac"/>
</dbReference>
<evidence type="ECO:0000256" key="2">
    <source>
        <dbReference type="ARBA" id="ARBA00007615"/>
    </source>
</evidence>
<dbReference type="GO" id="GO:0044874">
    <property type="term" value="P:lipoprotein localization to outer membrane"/>
    <property type="evidence" value="ECO:0007669"/>
    <property type="project" value="UniProtKB-UniRule"/>
</dbReference>
<keyword evidence="5 10" id="KW-0813">Transport</keyword>
<sequence>MNRTLNQYVAMNSRTLPRTGRLPGVILALILCAMVCALGSLRAGAEDTTEALSPSGRLNAFLEEVTTLEVNFKQTMIDERGKVLENSVGIAYLKRPRQFRWEYQDPYRQTIVSDGERVWFHDHELAQVIVKPWDAFATDATPAAILTMNRPLTEMFRIEELRSEEKNAVWEWVKLTPKSDNAPFVSAELGLGDAGIEVMKVIDSFGQTTWLVLSGIRVNRELDPELFSFTPPEGADVMGLKESNAKGQKTPKDSAR</sequence>
<dbReference type="EMBL" id="CAADEY010000006">
    <property type="protein sequence ID" value="VFJ43732.1"/>
    <property type="molecule type" value="Genomic_DNA"/>
</dbReference>
<dbReference type="InterPro" id="IPR004564">
    <property type="entry name" value="OM_lipoprot_carrier_LolA-like"/>
</dbReference>
<evidence type="ECO:0000256" key="10">
    <source>
        <dbReference type="HAMAP-Rule" id="MF_00240"/>
    </source>
</evidence>
<dbReference type="PANTHER" id="PTHR35869">
    <property type="entry name" value="OUTER-MEMBRANE LIPOPROTEIN CARRIER PROTEIN"/>
    <property type="match status" value="1"/>
</dbReference>
<dbReference type="InterPro" id="IPR029046">
    <property type="entry name" value="LolA/LolB/LppX"/>
</dbReference>
<dbReference type="PANTHER" id="PTHR35869:SF1">
    <property type="entry name" value="OUTER-MEMBRANE LIPOPROTEIN CARRIER PROTEIN"/>
    <property type="match status" value="1"/>
</dbReference>
<dbReference type="HAMAP" id="MF_00240">
    <property type="entry name" value="LolA"/>
    <property type="match status" value="1"/>
</dbReference>
<gene>
    <name evidence="10" type="primary">lolA</name>
    <name evidence="12" type="ORF">BECKDK2373C_GA0170839_100640</name>
</gene>
<feature type="region of interest" description="Disordered" evidence="11">
    <location>
        <begin position="236"/>
        <end position="256"/>
    </location>
</feature>
<evidence type="ECO:0000313" key="12">
    <source>
        <dbReference type="EMBL" id="VFJ43732.1"/>
    </source>
</evidence>
<evidence type="ECO:0000256" key="9">
    <source>
        <dbReference type="ARBA" id="ARBA00023186"/>
    </source>
</evidence>
<dbReference type="Gene3D" id="2.50.20.10">
    <property type="entry name" value="Lipoprotein localisation LolA/LolB/LppX"/>
    <property type="match status" value="1"/>
</dbReference>
<reference evidence="12" key="1">
    <citation type="submission" date="2019-02" db="EMBL/GenBank/DDBJ databases">
        <authorList>
            <person name="Gruber-Vodicka R. H."/>
            <person name="Seah K. B. B."/>
        </authorList>
    </citation>
    <scope>NUCLEOTIDE SEQUENCE</scope>
    <source>
        <strain evidence="12">BECK_DK161</strain>
    </source>
</reference>
<dbReference type="NCBIfam" id="TIGR00547">
    <property type="entry name" value="lolA"/>
    <property type="match status" value="1"/>
</dbReference>
<name>A0A450RX83_9GAMM</name>
<dbReference type="GO" id="GO:0030288">
    <property type="term" value="C:outer membrane-bounded periplasmic space"/>
    <property type="evidence" value="ECO:0007669"/>
    <property type="project" value="TreeGrafter"/>
</dbReference>
<keyword evidence="6" id="KW-0732">Signal</keyword>
<comment type="subunit">
    <text evidence="3 10">Monomer.</text>
</comment>
<dbReference type="GO" id="GO:0042953">
    <property type="term" value="P:lipoprotein transport"/>
    <property type="evidence" value="ECO:0007669"/>
    <property type="project" value="InterPro"/>
</dbReference>
<dbReference type="CDD" id="cd16325">
    <property type="entry name" value="LolA"/>
    <property type="match status" value="1"/>
</dbReference>
<protein>
    <recommendedName>
        <fullName evidence="4 10">Outer-membrane lipoprotein carrier protein</fullName>
    </recommendedName>
</protein>
<proteinExistence type="inferred from homology"/>
<dbReference type="AlphaFoldDB" id="A0A450RX83"/>
<dbReference type="SUPFAM" id="SSF89392">
    <property type="entry name" value="Prokaryotic lipoproteins and lipoprotein localization factors"/>
    <property type="match status" value="1"/>
</dbReference>
<evidence type="ECO:0000256" key="1">
    <source>
        <dbReference type="ARBA" id="ARBA00004418"/>
    </source>
</evidence>
<comment type="function">
    <text evidence="10">Participates in the translocation of lipoproteins from the inner membrane to the outer membrane. Only forms a complex with a lipoprotein if the residue after the N-terminal Cys is not an aspartate (The Asp acts as a targeting signal to indicate that the lipoprotein should stay in the inner membrane).</text>
</comment>